<dbReference type="EMBL" id="ALJD01000012">
    <property type="protein sequence ID" value="EJN57728.1"/>
    <property type="molecule type" value="Genomic_DNA"/>
</dbReference>
<dbReference type="Proteomes" id="UP000007813">
    <property type="component" value="Unassembled WGS sequence"/>
</dbReference>
<evidence type="ECO:0000313" key="1">
    <source>
        <dbReference type="EMBL" id="EJN57728.1"/>
    </source>
</evidence>
<reference evidence="1 2" key="1">
    <citation type="journal article" date="2012" name="J. Bacteriol.">
        <title>Draft Genome Sequence of the Extremely Halophilic Archaeon Halogranum salarium B-1T.</title>
        <authorList>
            <person name="Kim K.K."/>
            <person name="Lee K.C."/>
            <person name="Lee J.S."/>
        </authorList>
    </citation>
    <scope>NUCLEOTIDE SEQUENCE [LARGE SCALE GENOMIC DNA]</scope>
    <source>
        <strain evidence="1 2">B-1</strain>
    </source>
</reference>
<gene>
    <name evidence="1" type="ORF">HSB1_40890</name>
</gene>
<accession>J2ZXI6</accession>
<evidence type="ECO:0000313" key="2">
    <source>
        <dbReference type="Proteomes" id="UP000007813"/>
    </source>
</evidence>
<comment type="caution">
    <text evidence="1">The sequence shown here is derived from an EMBL/GenBank/DDBJ whole genome shotgun (WGS) entry which is preliminary data.</text>
</comment>
<organism evidence="1 2">
    <name type="scientific">Halogranum salarium B-1</name>
    <dbReference type="NCBI Taxonomy" id="1210908"/>
    <lineage>
        <taxon>Archaea</taxon>
        <taxon>Methanobacteriati</taxon>
        <taxon>Methanobacteriota</taxon>
        <taxon>Stenosarchaea group</taxon>
        <taxon>Halobacteria</taxon>
        <taxon>Halobacteriales</taxon>
        <taxon>Haloferacaceae</taxon>
    </lineage>
</organism>
<sequence length="39" mass="3964">MQGDGGVAVGVHTGTLVSAHMTLLEAAGSYDRFVVRSSS</sequence>
<proteinExistence type="predicted"/>
<dbReference type="AlphaFoldDB" id="J2ZXI6"/>
<protein>
    <submittedName>
        <fullName evidence="1">Uncharacterized protein</fullName>
    </submittedName>
</protein>
<name>J2ZXI6_9EURY</name>